<evidence type="ECO:0008006" key="4">
    <source>
        <dbReference type="Google" id="ProtNLM"/>
    </source>
</evidence>
<proteinExistence type="predicted"/>
<reference evidence="2 3" key="1">
    <citation type="submission" date="2019-11" db="EMBL/GenBank/DDBJ databases">
        <title>Draft genome of Amycolatopsis RM579.</title>
        <authorList>
            <person name="Duangmal K."/>
            <person name="Mingma R."/>
        </authorList>
    </citation>
    <scope>NUCLEOTIDE SEQUENCE [LARGE SCALE GENOMIC DNA]</scope>
    <source>
        <strain evidence="2 3">RM579</strain>
    </source>
</reference>
<protein>
    <recommendedName>
        <fullName evidence="4">Lipoprotein</fullName>
    </recommendedName>
</protein>
<evidence type="ECO:0000313" key="2">
    <source>
        <dbReference type="EMBL" id="MTD54808.1"/>
    </source>
</evidence>
<evidence type="ECO:0000256" key="1">
    <source>
        <dbReference type="SAM" id="SignalP"/>
    </source>
</evidence>
<accession>A0A6N7YS99</accession>
<dbReference type="OrthoDB" id="3598838at2"/>
<evidence type="ECO:0000313" key="3">
    <source>
        <dbReference type="Proteomes" id="UP000440096"/>
    </source>
</evidence>
<keyword evidence="3" id="KW-1185">Reference proteome</keyword>
<gene>
    <name evidence="2" type="ORF">GKO32_12565</name>
</gene>
<feature type="chain" id="PRO_5027011139" description="Lipoprotein" evidence="1">
    <location>
        <begin position="19"/>
        <end position="335"/>
    </location>
</feature>
<feature type="signal peptide" evidence="1">
    <location>
        <begin position="1"/>
        <end position="18"/>
    </location>
</feature>
<comment type="caution">
    <text evidence="2">The sequence shown here is derived from an EMBL/GenBank/DDBJ whole genome shotgun (WGS) entry which is preliminary data.</text>
</comment>
<organism evidence="2 3">
    <name type="scientific">Amycolatopsis pithecellobii</name>
    <dbReference type="NCBI Taxonomy" id="664692"/>
    <lineage>
        <taxon>Bacteria</taxon>
        <taxon>Bacillati</taxon>
        <taxon>Actinomycetota</taxon>
        <taxon>Actinomycetes</taxon>
        <taxon>Pseudonocardiales</taxon>
        <taxon>Pseudonocardiaceae</taxon>
        <taxon>Amycolatopsis</taxon>
    </lineage>
</organism>
<keyword evidence="1" id="KW-0732">Signal</keyword>
<dbReference type="AlphaFoldDB" id="A0A6N7YS99"/>
<dbReference type="EMBL" id="WMBA01000015">
    <property type="protein sequence ID" value="MTD54808.1"/>
    <property type="molecule type" value="Genomic_DNA"/>
</dbReference>
<name>A0A6N7YS99_9PSEU</name>
<sequence length="335" mass="33978">MNGFLVLLMVLVASACEAAPGTRGPDSRAAIDGALAALRTEPAVAYDLAGGAVLNVTGKGLAQGTLPLRGEQAPIVRAGGDLYLRAPATYWQAQGMSADRAAEYGARWARSTPGVDPGWLLTPATLAQALRAAVPDTVRASRITLAGGLDALDAAGLRVTAVPPFRVLDFEPALLGSGVSQTLGDPRIGVRAFRPSEHPALRTAFDNAVDSLGQPFVAGPVVAATVTGNTLACTTAGACTDTVQVANRLLGEAPEASARLVLRSSVSADRLGAQDCGQELVTPFDAATTMSCSVKFALPKVSGTAQVSALPAVTAEPVADLDPAAFKQAAAAELG</sequence>
<dbReference type="Proteomes" id="UP000440096">
    <property type="component" value="Unassembled WGS sequence"/>
</dbReference>